<protein>
    <submittedName>
        <fullName evidence="1">Uncharacterized protein</fullName>
    </submittedName>
</protein>
<gene>
    <name evidence="1" type="ORF">dnl_38530</name>
</gene>
<organism evidence="1 2">
    <name type="scientific">Desulfonema limicola</name>
    <dbReference type="NCBI Taxonomy" id="45656"/>
    <lineage>
        <taxon>Bacteria</taxon>
        <taxon>Pseudomonadati</taxon>
        <taxon>Thermodesulfobacteriota</taxon>
        <taxon>Desulfobacteria</taxon>
        <taxon>Desulfobacterales</taxon>
        <taxon>Desulfococcaceae</taxon>
        <taxon>Desulfonema</taxon>
    </lineage>
</organism>
<dbReference type="Proteomes" id="UP000663720">
    <property type="component" value="Chromosome"/>
</dbReference>
<dbReference type="AlphaFoldDB" id="A0A975BA27"/>
<sequence length="45" mass="4916">MLHGFLFPEPVQIVTFSDMSSGSKSSACELKISRTVAFIEQGTHT</sequence>
<dbReference type="EMBL" id="CP061799">
    <property type="protein sequence ID" value="QTA81516.1"/>
    <property type="molecule type" value="Genomic_DNA"/>
</dbReference>
<keyword evidence="2" id="KW-1185">Reference proteome</keyword>
<reference evidence="1" key="1">
    <citation type="journal article" date="2021" name="Microb. Physiol.">
        <title>Proteogenomic Insights into the Physiology of Marine, Sulfate-Reducing, Filamentous Desulfonema limicola and Desulfonema magnum.</title>
        <authorList>
            <person name="Schnaars V."/>
            <person name="Wohlbrand L."/>
            <person name="Scheve S."/>
            <person name="Hinrichs C."/>
            <person name="Reinhardt R."/>
            <person name="Rabus R."/>
        </authorList>
    </citation>
    <scope>NUCLEOTIDE SEQUENCE</scope>
    <source>
        <strain evidence="1">5ac10</strain>
    </source>
</reference>
<name>A0A975BA27_9BACT</name>
<dbReference type="KEGG" id="dli:dnl_38530"/>
<evidence type="ECO:0000313" key="1">
    <source>
        <dbReference type="EMBL" id="QTA81516.1"/>
    </source>
</evidence>
<accession>A0A975BA27</accession>
<evidence type="ECO:0000313" key="2">
    <source>
        <dbReference type="Proteomes" id="UP000663720"/>
    </source>
</evidence>
<proteinExistence type="predicted"/>